<evidence type="ECO:0000313" key="12">
    <source>
        <dbReference type="EMBL" id="CAD5222637.1"/>
    </source>
</evidence>
<dbReference type="SMR" id="A0A1I7SR80"/>
<gene>
    <name evidence="12" type="ORF">BXYJ_LOCUS7579</name>
</gene>
<dbReference type="AlphaFoldDB" id="A0A1I7SR80"/>
<dbReference type="Pfam" id="PF00810">
    <property type="entry name" value="ER_lumen_recept"/>
    <property type="match status" value="1"/>
</dbReference>
<feature type="transmembrane region" description="Helical" evidence="11">
    <location>
        <begin position="94"/>
        <end position="111"/>
    </location>
</feature>
<evidence type="ECO:0000256" key="6">
    <source>
        <dbReference type="ARBA" id="ARBA00022892"/>
    </source>
</evidence>
<evidence type="ECO:0000256" key="5">
    <source>
        <dbReference type="ARBA" id="ARBA00022824"/>
    </source>
</evidence>
<dbReference type="GO" id="GO:0015031">
    <property type="term" value="P:protein transport"/>
    <property type="evidence" value="ECO:0007669"/>
    <property type="project" value="UniProtKB-KW"/>
</dbReference>
<evidence type="ECO:0000256" key="8">
    <source>
        <dbReference type="ARBA" id="ARBA00022989"/>
    </source>
</evidence>
<dbReference type="GO" id="GO:0005789">
    <property type="term" value="C:endoplasmic reticulum membrane"/>
    <property type="evidence" value="ECO:0007669"/>
    <property type="project" value="UniProtKB-SubCell"/>
</dbReference>
<evidence type="ECO:0000256" key="1">
    <source>
        <dbReference type="ARBA" id="ARBA00004477"/>
    </source>
</evidence>
<feature type="transmembrane region" description="Helical" evidence="11">
    <location>
        <begin position="65"/>
        <end position="82"/>
    </location>
</feature>
<dbReference type="EMBL" id="CAJFCV020000003">
    <property type="protein sequence ID" value="CAG9110952.1"/>
    <property type="molecule type" value="Genomic_DNA"/>
</dbReference>
<keyword evidence="5" id="KW-0256">Endoplasmic reticulum</keyword>
<evidence type="ECO:0000313" key="13">
    <source>
        <dbReference type="Proteomes" id="UP000095284"/>
    </source>
</evidence>
<name>A0A1I7SR80_BURXY</name>
<keyword evidence="7" id="KW-0653">Protein transport</keyword>
<dbReference type="Proteomes" id="UP000659654">
    <property type="component" value="Unassembled WGS sequence"/>
</dbReference>
<keyword evidence="14" id="KW-1185">Reference proteome</keyword>
<dbReference type="PANTHER" id="PTHR10585">
    <property type="entry name" value="ER LUMEN PROTEIN RETAINING RECEPTOR"/>
    <property type="match status" value="1"/>
</dbReference>
<keyword evidence="3" id="KW-0813">Transport</keyword>
<protein>
    <submittedName>
        <fullName evidence="12">(pine wood nematode) hypothetical protein</fullName>
    </submittedName>
</protein>
<keyword evidence="9 11" id="KW-0472">Membrane</keyword>
<reference evidence="15" key="1">
    <citation type="submission" date="2016-11" db="UniProtKB">
        <authorList>
            <consortium name="WormBaseParasite"/>
        </authorList>
    </citation>
    <scope>IDENTIFICATION</scope>
</reference>
<keyword evidence="10" id="KW-0675">Receptor</keyword>
<evidence type="ECO:0000256" key="9">
    <source>
        <dbReference type="ARBA" id="ARBA00023136"/>
    </source>
</evidence>
<evidence type="ECO:0000313" key="14">
    <source>
        <dbReference type="Proteomes" id="UP000659654"/>
    </source>
</evidence>
<proteinExistence type="inferred from homology"/>
<keyword evidence="8 11" id="KW-1133">Transmembrane helix</keyword>
<dbReference type="Proteomes" id="UP000095284">
    <property type="component" value="Unplaced"/>
</dbReference>
<keyword evidence="4 11" id="KW-0812">Transmembrane</keyword>
<organism evidence="13 15">
    <name type="scientific">Bursaphelenchus xylophilus</name>
    <name type="common">Pinewood nematode worm</name>
    <name type="synonym">Aphelenchoides xylophilus</name>
    <dbReference type="NCBI Taxonomy" id="6326"/>
    <lineage>
        <taxon>Eukaryota</taxon>
        <taxon>Metazoa</taxon>
        <taxon>Ecdysozoa</taxon>
        <taxon>Nematoda</taxon>
        <taxon>Chromadorea</taxon>
        <taxon>Rhabditida</taxon>
        <taxon>Tylenchina</taxon>
        <taxon>Tylenchomorpha</taxon>
        <taxon>Aphelenchoidea</taxon>
        <taxon>Aphelenchoididae</taxon>
        <taxon>Bursaphelenchus</taxon>
    </lineage>
</organism>
<dbReference type="eggNOG" id="KOG3106">
    <property type="taxonomic scope" value="Eukaryota"/>
</dbReference>
<dbReference type="WBParaSite" id="BXY_1554400.1">
    <property type="protein sequence ID" value="BXY_1554400.1"/>
    <property type="gene ID" value="BXY_1554400"/>
</dbReference>
<evidence type="ECO:0000256" key="10">
    <source>
        <dbReference type="ARBA" id="ARBA00023170"/>
    </source>
</evidence>
<reference evidence="12" key="2">
    <citation type="submission" date="2020-09" db="EMBL/GenBank/DDBJ databases">
        <authorList>
            <person name="Kikuchi T."/>
        </authorList>
    </citation>
    <scope>NUCLEOTIDE SEQUENCE</scope>
    <source>
        <strain evidence="12">Ka4C1</strain>
    </source>
</reference>
<feature type="transmembrane region" description="Helical" evidence="11">
    <location>
        <begin position="131"/>
        <end position="149"/>
    </location>
</feature>
<feature type="transmembrane region" description="Helical" evidence="11">
    <location>
        <begin position="190"/>
        <end position="210"/>
    </location>
</feature>
<accession>A0A1I7SR80</accession>
<evidence type="ECO:0000256" key="11">
    <source>
        <dbReference type="SAM" id="Phobius"/>
    </source>
</evidence>
<dbReference type="OrthoDB" id="7694678at2759"/>
<evidence type="ECO:0000256" key="2">
    <source>
        <dbReference type="ARBA" id="ARBA00010120"/>
    </source>
</evidence>
<evidence type="ECO:0000313" key="15">
    <source>
        <dbReference type="WBParaSite" id="BXY_1554400.1"/>
    </source>
</evidence>
<sequence length="241" mass="28156">MNGFRAVADFLHALAVVLLLGKILKAKTVNGISGKSQILFALTYTCRYFDVYVIYLSLYNTLMKAFYLSAFYLALYLIFIHYRSNEASEQDSFRFEFLVLGCALVTIVYPYQLDAFRGFVPPPFDVIFELFWEFSIYLEAVAIIPQLYMLRNVKIDNSMTCYLLALATYRGLYIGNWIYRYNHEGYYDPLATVCGCIYVMIYVAFFLYRLQTKEERSARLKAQVYERIPPIPVDSKIKPYM</sequence>
<evidence type="ECO:0000256" key="7">
    <source>
        <dbReference type="ARBA" id="ARBA00022927"/>
    </source>
</evidence>
<dbReference type="GO" id="GO:0046923">
    <property type="term" value="F:ER retention sequence binding"/>
    <property type="evidence" value="ECO:0007669"/>
    <property type="project" value="InterPro"/>
</dbReference>
<dbReference type="PRINTS" id="PR00660">
    <property type="entry name" value="ERLUMENR"/>
</dbReference>
<keyword evidence="6" id="KW-0931">ER-Golgi transport</keyword>
<feature type="transmembrane region" description="Helical" evidence="11">
    <location>
        <begin position="161"/>
        <end position="178"/>
    </location>
</feature>
<comment type="subcellular location">
    <subcellularLocation>
        <location evidence="1">Endoplasmic reticulum membrane</location>
        <topology evidence="1">Multi-pass membrane protein</topology>
    </subcellularLocation>
</comment>
<evidence type="ECO:0000256" key="4">
    <source>
        <dbReference type="ARBA" id="ARBA00022692"/>
    </source>
</evidence>
<dbReference type="GO" id="GO:0016192">
    <property type="term" value="P:vesicle-mediated transport"/>
    <property type="evidence" value="ECO:0007669"/>
    <property type="project" value="UniProtKB-KW"/>
</dbReference>
<evidence type="ECO:0000256" key="3">
    <source>
        <dbReference type="ARBA" id="ARBA00022448"/>
    </source>
</evidence>
<dbReference type="InterPro" id="IPR000133">
    <property type="entry name" value="ER_ret_rcpt"/>
</dbReference>
<dbReference type="GO" id="GO:0006621">
    <property type="term" value="P:protein retention in ER lumen"/>
    <property type="evidence" value="ECO:0007669"/>
    <property type="project" value="InterPro"/>
</dbReference>
<dbReference type="EMBL" id="CAJFDI010000003">
    <property type="protein sequence ID" value="CAD5222637.1"/>
    <property type="molecule type" value="Genomic_DNA"/>
</dbReference>
<comment type="similarity">
    <text evidence="2">Belongs to the ERD2 family.</text>
</comment>
<dbReference type="Proteomes" id="UP000582659">
    <property type="component" value="Unassembled WGS sequence"/>
</dbReference>